<evidence type="ECO:0000256" key="3">
    <source>
        <dbReference type="ARBA" id="ARBA00022475"/>
    </source>
</evidence>
<dbReference type="Proteomes" id="UP000323708">
    <property type="component" value="Unassembled WGS sequence"/>
</dbReference>
<gene>
    <name evidence="8" type="ORF">F0M18_06375</name>
</gene>
<keyword evidence="9" id="KW-1185">Reference proteome</keyword>
<keyword evidence="5 7" id="KW-1133">Transmembrane helix</keyword>
<keyword evidence="4 7" id="KW-0812">Transmembrane</keyword>
<evidence type="ECO:0000256" key="5">
    <source>
        <dbReference type="ARBA" id="ARBA00022989"/>
    </source>
</evidence>
<evidence type="ECO:0000313" key="9">
    <source>
        <dbReference type="Proteomes" id="UP000323708"/>
    </source>
</evidence>
<dbReference type="GO" id="GO:0005886">
    <property type="term" value="C:plasma membrane"/>
    <property type="evidence" value="ECO:0007669"/>
    <property type="project" value="UniProtKB-SubCell"/>
</dbReference>
<name>A0A5B0X4G4_9GAMM</name>
<evidence type="ECO:0000313" key="8">
    <source>
        <dbReference type="EMBL" id="KAA1193457.1"/>
    </source>
</evidence>
<comment type="subcellular location">
    <subcellularLocation>
        <location evidence="1">Cell membrane</location>
        <topology evidence="1">Multi-pass membrane protein</topology>
    </subcellularLocation>
</comment>
<feature type="transmembrane region" description="Helical" evidence="7">
    <location>
        <begin position="294"/>
        <end position="314"/>
    </location>
</feature>
<evidence type="ECO:0000256" key="6">
    <source>
        <dbReference type="ARBA" id="ARBA00023136"/>
    </source>
</evidence>
<feature type="transmembrane region" description="Helical" evidence="7">
    <location>
        <begin position="365"/>
        <end position="384"/>
    </location>
</feature>
<proteinExistence type="inferred from homology"/>
<protein>
    <submittedName>
        <fullName evidence="8">ATPase</fullName>
    </submittedName>
</protein>
<sequence>MSTGTQGESTCCHASEPTATKAQPAASGGCCDGDARPAASCHDDAAADSCCETPARRDYFFWTCLVIVAIAYPMGAFLPHQHGSAVSTFTGGVFELFNAMWWGIALGIVFVGLLSRIPRELVMGVLGRDGGLSGLFRATMAGVFLDLCSHGILAVGMKLYERGASVGQVMAFLLASPWNSFSLTLILFGLIGVGWTLLFILLSLVIGIITGLVFNALEARGTLPGNPWRDELGEERPLGDMWRELRQSMRFSASGTSDILREGFIGSRVVIRWSLFGLILAGLIRALVPEDAFAAWFGATFAGLWLTLLATTIIEVCSEGSTPIAADLMNRANAPGNAFTFLMAGVATDYTEVMSIRDTTRSWKIALFLPLVTVPQVMVIGFVLNQF</sequence>
<dbReference type="RefSeq" id="WP_149610564.1">
    <property type="nucleotide sequence ID" value="NZ_VTUX01000002.1"/>
</dbReference>
<evidence type="ECO:0000256" key="7">
    <source>
        <dbReference type="SAM" id="Phobius"/>
    </source>
</evidence>
<dbReference type="PANTHER" id="PTHR34184">
    <property type="entry name" value="UPF0718 PROTEIN YCGR"/>
    <property type="match status" value="1"/>
</dbReference>
<feature type="transmembrane region" description="Helical" evidence="7">
    <location>
        <begin position="99"/>
        <end position="118"/>
    </location>
</feature>
<accession>A0A5B0X4G4</accession>
<dbReference type="AlphaFoldDB" id="A0A5B0X4G4"/>
<feature type="transmembrane region" description="Helical" evidence="7">
    <location>
        <begin position="169"/>
        <end position="191"/>
    </location>
</feature>
<evidence type="ECO:0000256" key="1">
    <source>
        <dbReference type="ARBA" id="ARBA00004651"/>
    </source>
</evidence>
<evidence type="ECO:0000256" key="4">
    <source>
        <dbReference type="ARBA" id="ARBA00022692"/>
    </source>
</evidence>
<organism evidence="8 9">
    <name type="scientific">Pseudohalioglobus sediminis</name>
    <dbReference type="NCBI Taxonomy" id="2606449"/>
    <lineage>
        <taxon>Bacteria</taxon>
        <taxon>Pseudomonadati</taxon>
        <taxon>Pseudomonadota</taxon>
        <taxon>Gammaproteobacteria</taxon>
        <taxon>Cellvibrionales</taxon>
        <taxon>Halieaceae</taxon>
        <taxon>Pseudohalioglobus</taxon>
    </lineage>
</organism>
<feature type="transmembrane region" description="Helical" evidence="7">
    <location>
        <begin position="269"/>
        <end position="288"/>
    </location>
</feature>
<evidence type="ECO:0000256" key="2">
    <source>
        <dbReference type="ARBA" id="ARBA00006386"/>
    </source>
</evidence>
<dbReference type="InterPro" id="IPR052923">
    <property type="entry name" value="UPF0718"/>
</dbReference>
<feature type="transmembrane region" description="Helical" evidence="7">
    <location>
        <begin position="197"/>
        <end position="217"/>
    </location>
</feature>
<reference evidence="8 9" key="1">
    <citation type="submission" date="2019-09" db="EMBL/GenBank/DDBJ databases">
        <authorList>
            <person name="Chen X.-Y."/>
        </authorList>
    </citation>
    <scope>NUCLEOTIDE SEQUENCE [LARGE SCALE GENOMIC DNA]</scope>
    <source>
        <strain evidence="8 9">NY5</strain>
    </source>
</reference>
<dbReference type="PANTHER" id="PTHR34184:SF4">
    <property type="entry name" value="UPF0718 PROTEIN YCGR"/>
    <property type="match status" value="1"/>
</dbReference>
<comment type="similarity">
    <text evidence="2">Belongs to the UPF0718 family.</text>
</comment>
<dbReference type="Pfam" id="PF03773">
    <property type="entry name" value="ArsP_1"/>
    <property type="match status" value="1"/>
</dbReference>
<dbReference type="EMBL" id="VTUX01000002">
    <property type="protein sequence ID" value="KAA1193457.1"/>
    <property type="molecule type" value="Genomic_DNA"/>
</dbReference>
<keyword evidence="6 7" id="KW-0472">Membrane</keyword>
<dbReference type="InterPro" id="IPR005524">
    <property type="entry name" value="DUF318"/>
</dbReference>
<feature type="transmembrane region" description="Helical" evidence="7">
    <location>
        <begin position="59"/>
        <end position="78"/>
    </location>
</feature>
<keyword evidence="3" id="KW-1003">Cell membrane</keyword>
<comment type="caution">
    <text evidence="8">The sequence shown here is derived from an EMBL/GenBank/DDBJ whole genome shotgun (WGS) entry which is preliminary data.</text>
</comment>